<evidence type="ECO:0000259" key="13">
    <source>
        <dbReference type="PROSITE" id="PS50110"/>
    </source>
</evidence>
<dbReference type="InterPro" id="IPR058031">
    <property type="entry name" value="AAA_lid_NorR"/>
</dbReference>
<dbReference type="InterPro" id="IPR003593">
    <property type="entry name" value="AAA+_ATPase"/>
</dbReference>
<evidence type="ECO:0000259" key="12">
    <source>
        <dbReference type="PROSITE" id="PS50045"/>
    </source>
</evidence>
<dbReference type="FunFam" id="1.10.8.60:FF:000120">
    <property type="entry name" value="Sigma-54-dependent Fis family transcriptional regulator"/>
    <property type="match status" value="1"/>
</dbReference>
<dbReference type="EMBL" id="FNSC01000001">
    <property type="protein sequence ID" value="SED90286.1"/>
    <property type="molecule type" value="Genomic_DNA"/>
</dbReference>
<dbReference type="PROSITE" id="PS50045">
    <property type="entry name" value="SIGMA54_INTERACT_4"/>
    <property type="match status" value="1"/>
</dbReference>
<evidence type="ECO:0000256" key="8">
    <source>
        <dbReference type="ARBA" id="ARBA00023163"/>
    </source>
</evidence>
<dbReference type="SMART" id="SM00382">
    <property type="entry name" value="AAA"/>
    <property type="match status" value="1"/>
</dbReference>
<sequence>MHSIPKILLVEDSPALAAVYQEYLRNIEHSFFWADSLAKAREFYQKHTPDLILLDLKLPDGDGLDLLRAWHAEGSDASVVVITAHSSVDVAIDAMRFGAVDFIEKPFDAKRLLVTVKNTLQQRSLKEQVDDYKEQYEREDFYGFIGASKAMQAVYCILEAAASSTATVFITGESGTGKELCAQALHRLSNRRDKSFIALNCAAIPRDLIESEIFGHVKGAFTGASSERDGAAIAADGGTLFLDELCEMDLDLQSKLLRFVQTGQVQKVGANQLRKVDVRFVCATNRNPLKELEEGRFREDLYYRLHVIPVALPPLRERGEDALIIARRLLHQFSSEEQKVFRGFDSQVENVLRTYSWPGNVRQLQNIIRNLVVLNQGPHVTQAMLPPPLSNVSVSERTTRMPELTVDALEVEVSSIKPLWIVERDAIEQAVALCAGNIPKAAALLEVSPSTIYRKKASWG</sequence>
<feature type="modified residue" description="4-aspartylphosphate" evidence="11">
    <location>
        <position position="55"/>
    </location>
</feature>
<evidence type="ECO:0000256" key="1">
    <source>
        <dbReference type="ARBA" id="ARBA00022553"/>
    </source>
</evidence>
<dbReference type="GO" id="GO:0042121">
    <property type="term" value="P:alginic acid biosynthetic process"/>
    <property type="evidence" value="ECO:0007669"/>
    <property type="project" value="UniProtKB-KW"/>
</dbReference>
<dbReference type="PANTHER" id="PTHR32071:SF117">
    <property type="entry name" value="PTS-DEPENDENT DIHYDROXYACETONE KINASE OPERON REGULATORY PROTEIN-RELATED"/>
    <property type="match status" value="1"/>
</dbReference>
<comment type="pathway">
    <text evidence="9">Glycan biosynthesis; alginate biosynthesis [regulation].</text>
</comment>
<keyword evidence="2" id="KW-0547">Nucleotide-binding</keyword>
<evidence type="ECO:0000256" key="4">
    <source>
        <dbReference type="ARBA" id="ARBA00022841"/>
    </source>
</evidence>
<keyword evidence="1 11" id="KW-0597">Phosphoprotein</keyword>
<dbReference type="PANTHER" id="PTHR32071">
    <property type="entry name" value="TRANSCRIPTIONAL REGULATORY PROTEIN"/>
    <property type="match status" value="1"/>
</dbReference>
<dbReference type="Gene3D" id="3.40.50.2300">
    <property type="match status" value="1"/>
</dbReference>
<evidence type="ECO:0000256" key="7">
    <source>
        <dbReference type="ARBA" id="ARBA00023125"/>
    </source>
</evidence>
<proteinExistence type="predicted"/>
<dbReference type="GO" id="GO:0006355">
    <property type="term" value="P:regulation of DNA-templated transcription"/>
    <property type="evidence" value="ECO:0007669"/>
    <property type="project" value="InterPro"/>
</dbReference>
<name>A0A1H5EGZ0_PSEAG</name>
<dbReference type="CDD" id="cd17572">
    <property type="entry name" value="REC_NtrC1-like"/>
    <property type="match status" value="1"/>
</dbReference>
<dbReference type="FunFam" id="3.40.50.300:FF:000006">
    <property type="entry name" value="DNA-binding transcriptional regulator NtrC"/>
    <property type="match status" value="1"/>
</dbReference>
<dbReference type="SUPFAM" id="SSF52172">
    <property type="entry name" value="CheY-like"/>
    <property type="match status" value="1"/>
</dbReference>
<keyword evidence="4" id="KW-0016">Alginate biosynthesis</keyword>
<dbReference type="Pfam" id="PF00072">
    <property type="entry name" value="Response_reg"/>
    <property type="match status" value="1"/>
</dbReference>
<dbReference type="CDD" id="cd00009">
    <property type="entry name" value="AAA"/>
    <property type="match status" value="1"/>
</dbReference>
<feature type="domain" description="Sigma-54 factor interaction" evidence="12">
    <location>
        <begin position="144"/>
        <end position="373"/>
    </location>
</feature>
<feature type="domain" description="Response regulatory" evidence="13">
    <location>
        <begin position="6"/>
        <end position="120"/>
    </location>
</feature>
<dbReference type="Gene3D" id="1.10.10.60">
    <property type="entry name" value="Homeodomain-like"/>
    <property type="match status" value="1"/>
</dbReference>
<dbReference type="STRING" id="53406.SAMN05421553_3602"/>
<evidence type="ECO:0000256" key="3">
    <source>
        <dbReference type="ARBA" id="ARBA00022840"/>
    </source>
</evidence>
<dbReference type="InterPro" id="IPR002197">
    <property type="entry name" value="HTH_Fis"/>
</dbReference>
<dbReference type="OrthoDB" id="9804019at2"/>
<gene>
    <name evidence="14" type="ORF">SAMN05421553_3602</name>
</gene>
<keyword evidence="7" id="KW-0238">DNA-binding</keyword>
<keyword evidence="3" id="KW-0067">ATP-binding</keyword>
<keyword evidence="6" id="KW-0805">Transcription regulation</keyword>
<dbReference type="GO" id="GO:0000160">
    <property type="term" value="P:phosphorelay signal transduction system"/>
    <property type="evidence" value="ECO:0007669"/>
    <property type="project" value="UniProtKB-KW"/>
</dbReference>
<dbReference type="Gene3D" id="1.10.8.60">
    <property type="match status" value="1"/>
</dbReference>
<reference evidence="15" key="1">
    <citation type="submission" date="2016-10" db="EMBL/GenBank/DDBJ databases">
        <authorList>
            <person name="Varghese N."/>
            <person name="Submissions S."/>
        </authorList>
    </citation>
    <scope>NUCLEOTIDE SEQUENCE [LARGE SCALE GENOMIC DNA]</scope>
    <source>
        <strain evidence="15">DSM 12111</strain>
    </source>
</reference>
<accession>A0A1H5EGZ0</accession>
<dbReference type="InterPro" id="IPR001789">
    <property type="entry name" value="Sig_transdc_resp-reg_receiver"/>
</dbReference>
<evidence type="ECO:0000256" key="6">
    <source>
        <dbReference type="ARBA" id="ARBA00023015"/>
    </source>
</evidence>
<dbReference type="PROSITE" id="PS00688">
    <property type="entry name" value="SIGMA54_INTERACT_3"/>
    <property type="match status" value="1"/>
</dbReference>
<dbReference type="Gene3D" id="3.40.50.300">
    <property type="entry name" value="P-loop containing nucleotide triphosphate hydrolases"/>
    <property type="match status" value="1"/>
</dbReference>
<dbReference type="GO" id="GO:0005524">
    <property type="term" value="F:ATP binding"/>
    <property type="evidence" value="ECO:0007669"/>
    <property type="project" value="UniProtKB-KW"/>
</dbReference>
<keyword evidence="15" id="KW-1185">Reference proteome</keyword>
<evidence type="ECO:0000256" key="11">
    <source>
        <dbReference type="PROSITE-ProRule" id="PRU00169"/>
    </source>
</evidence>
<dbReference type="AlphaFoldDB" id="A0A1H5EGZ0"/>
<dbReference type="InterPro" id="IPR025944">
    <property type="entry name" value="Sigma_54_int_dom_CS"/>
</dbReference>
<dbReference type="RefSeq" id="WP_090385148.1">
    <property type="nucleotide sequence ID" value="NZ_FNSC01000001.1"/>
</dbReference>
<dbReference type="Proteomes" id="UP000242849">
    <property type="component" value="Unassembled WGS sequence"/>
</dbReference>
<organism evidence="14 15">
    <name type="scientific">Pseudomonas anguilliseptica</name>
    <dbReference type="NCBI Taxonomy" id="53406"/>
    <lineage>
        <taxon>Bacteria</taxon>
        <taxon>Pseudomonadati</taxon>
        <taxon>Pseudomonadota</taxon>
        <taxon>Gammaproteobacteria</taxon>
        <taxon>Pseudomonadales</taxon>
        <taxon>Pseudomonadaceae</taxon>
        <taxon>Pseudomonas</taxon>
    </lineage>
</organism>
<dbReference type="InterPro" id="IPR011006">
    <property type="entry name" value="CheY-like_superfamily"/>
</dbReference>
<evidence type="ECO:0000256" key="9">
    <source>
        <dbReference type="ARBA" id="ARBA00060514"/>
    </source>
</evidence>
<dbReference type="SUPFAM" id="SSF52540">
    <property type="entry name" value="P-loop containing nucleoside triphosphate hydrolases"/>
    <property type="match status" value="1"/>
</dbReference>
<evidence type="ECO:0000256" key="10">
    <source>
        <dbReference type="ARBA" id="ARBA00073743"/>
    </source>
</evidence>
<dbReference type="Pfam" id="PF02954">
    <property type="entry name" value="HTH_8"/>
    <property type="match status" value="1"/>
</dbReference>
<evidence type="ECO:0000313" key="14">
    <source>
        <dbReference type="EMBL" id="SED90286.1"/>
    </source>
</evidence>
<dbReference type="InterPro" id="IPR009057">
    <property type="entry name" value="Homeodomain-like_sf"/>
</dbReference>
<dbReference type="InterPro" id="IPR002078">
    <property type="entry name" value="Sigma_54_int"/>
</dbReference>
<keyword evidence="5" id="KW-0902">Two-component regulatory system</keyword>
<protein>
    <recommendedName>
        <fullName evidence="10">Alginate biosynthesis transcriptional regulatory protein AlgB</fullName>
    </recommendedName>
</protein>
<dbReference type="Pfam" id="PF00158">
    <property type="entry name" value="Sigma54_activat"/>
    <property type="match status" value="1"/>
</dbReference>
<keyword evidence="8" id="KW-0804">Transcription</keyword>
<dbReference type="PROSITE" id="PS00676">
    <property type="entry name" value="SIGMA54_INTERACT_2"/>
    <property type="match status" value="1"/>
</dbReference>
<dbReference type="Pfam" id="PF25601">
    <property type="entry name" value="AAA_lid_14"/>
    <property type="match status" value="1"/>
</dbReference>
<dbReference type="SUPFAM" id="SSF46689">
    <property type="entry name" value="Homeodomain-like"/>
    <property type="match status" value="1"/>
</dbReference>
<dbReference type="GO" id="GO:0043565">
    <property type="term" value="F:sequence-specific DNA binding"/>
    <property type="evidence" value="ECO:0007669"/>
    <property type="project" value="InterPro"/>
</dbReference>
<evidence type="ECO:0000256" key="5">
    <source>
        <dbReference type="ARBA" id="ARBA00023012"/>
    </source>
</evidence>
<evidence type="ECO:0000313" key="15">
    <source>
        <dbReference type="Proteomes" id="UP000242849"/>
    </source>
</evidence>
<dbReference type="InterPro" id="IPR027417">
    <property type="entry name" value="P-loop_NTPase"/>
</dbReference>
<evidence type="ECO:0000256" key="2">
    <source>
        <dbReference type="ARBA" id="ARBA00022741"/>
    </source>
</evidence>
<dbReference type="SMART" id="SM00448">
    <property type="entry name" value="REC"/>
    <property type="match status" value="1"/>
</dbReference>
<dbReference type="InterPro" id="IPR025943">
    <property type="entry name" value="Sigma_54_int_dom_ATP-bd_2"/>
</dbReference>
<dbReference type="PROSITE" id="PS50110">
    <property type="entry name" value="RESPONSE_REGULATORY"/>
    <property type="match status" value="1"/>
</dbReference>